<dbReference type="InterPro" id="IPR036273">
    <property type="entry name" value="CRAL/TRIO_N_dom_sf"/>
</dbReference>
<reference evidence="2 3" key="1">
    <citation type="submission" date="2024-03" db="EMBL/GenBank/DDBJ databases">
        <title>Adaptation during the transition from Ophiocordyceps entomopathogen to insect associate is accompanied by gene loss and intensified selection.</title>
        <authorList>
            <person name="Ward C.M."/>
            <person name="Onetto C.A."/>
            <person name="Borneman A.R."/>
        </authorList>
    </citation>
    <scope>NUCLEOTIDE SEQUENCE [LARGE SCALE GENOMIC DNA]</scope>
    <source>
        <strain evidence="2">AWRI1</strain>
        <tissue evidence="2">Single Adult Female</tissue>
    </source>
</reference>
<feature type="domain" description="CRAL-TRIO" evidence="1">
    <location>
        <begin position="90"/>
        <end position="253"/>
    </location>
</feature>
<dbReference type="GO" id="GO:1902936">
    <property type="term" value="F:phosphatidylinositol bisphosphate binding"/>
    <property type="evidence" value="ECO:0007669"/>
    <property type="project" value="TreeGrafter"/>
</dbReference>
<name>A0AAN9T8C2_9HEMI</name>
<protein>
    <recommendedName>
        <fullName evidence="1">CRAL-TRIO domain-containing protein</fullName>
    </recommendedName>
</protein>
<dbReference type="Gene3D" id="3.40.525.10">
    <property type="entry name" value="CRAL-TRIO lipid binding domain"/>
    <property type="match status" value="1"/>
</dbReference>
<proteinExistence type="predicted"/>
<dbReference type="Proteomes" id="UP001367676">
    <property type="component" value="Unassembled WGS sequence"/>
</dbReference>
<evidence type="ECO:0000259" key="1">
    <source>
        <dbReference type="PROSITE" id="PS50191"/>
    </source>
</evidence>
<dbReference type="SUPFAM" id="SSF46938">
    <property type="entry name" value="CRAL/TRIO N-terminal domain"/>
    <property type="match status" value="1"/>
</dbReference>
<gene>
    <name evidence="2" type="ORF">V9T40_012265</name>
</gene>
<evidence type="ECO:0000313" key="2">
    <source>
        <dbReference type="EMBL" id="KAK7575979.1"/>
    </source>
</evidence>
<dbReference type="PANTHER" id="PTHR10174:SF222">
    <property type="entry name" value="GH10083P-RELATED"/>
    <property type="match status" value="1"/>
</dbReference>
<dbReference type="CDD" id="cd00170">
    <property type="entry name" value="SEC14"/>
    <property type="match status" value="1"/>
</dbReference>
<dbReference type="GO" id="GO:0016020">
    <property type="term" value="C:membrane"/>
    <property type="evidence" value="ECO:0007669"/>
    <property type="project" value="TreeGrafter"/>
</dbReference>
<dbReference type="PANTHER" id="PTHR10174">
    <property type="entry name" value="ALPHA-TOCOPHEROL TRANSFER PROTEIN-RELATED"/>
    <property type="match status" value="1"/>
</dbReference>
<dbReference type="InterPro" id="IPR001251">
    <property type="entry name" value="CRAL-TRIO_dom"/>
</dbReference>
<dbReference type="AlphaFoldDB" id="A0AAN9T8C2"/>
<dbReference type="SUPFAM" id="SSF52087">
    <property type="entry name" value="CRAL/TRIO domain"/>
    <property type="match status" value="1"/>
</dbReference>
<accession>A0AAN9T8C2</accession>
<sequence>MYLEKFTQQQQENLYKELNITEESLQRDVNYLIDWMGKQPHLPKVKDEMMLSHLLIQCKNSLEKAKKKIDAYYTMKAVLSHLCTNIDPTEEEFKTIFNITCLIPLPKLTPDGDRILIHRIFEPENSHLLTAENLAKIQFALYDIIRKDDCFRKYILIYDLHNITASYAQAKFQMLRKFIPYAQKSHVLRIHQTHVILRMNSTLLTLFNIVKSSVKKKMADTIILWNDEQPDFAGLFPAEIMPKEYGGTEKSIHKLREEYYEYVCGFRGWFKSEDKNVADLSKRTDHLFKFSMEASMDGSFRQLTID</sequence>
<dbReference type="Pfam" id="PF00650">
    <property type="entry name" value="CRAL_TRIO"/>
    <property type="match status" value="1"/>
</dbReference>
<comment type="caution">
    <text evidence="2">The sequence shown here is derived from an EMBL/GenBank/DDBJ whole genome shotgun (WGS) entry which is preliminary data.</text>
</comment>
<organism evidence="2 3">
    <name type="scientific">Parthenolecanium corni</name>
    <dbReference type="NCBI Taxonomy" id="536013"/>
    <lineage>
        <taxon>Eukaryota</taxon>
        <taxon>Metazoa</taxon>
        <taxon>Ecdysozoa</taxon>
        <taxon>Arthropoda</taxon>
        <taxon>Hexapoda</taxon>
        <taxon>Insecta</taxon>
        <taxon>Pterygota</taxon>
        <taxon>Neoptera</taxon>
        <taxon>Paraneoptera</taxon>
        <taxon>Hemiptera</taxon>
        <taxon>Sternorrhyncha</taxon>
        <taxon>Coccoidea</taxon>
        <taxon>Coccidae</taxon>
        <taxon>Parthenolecanium</taxon>
    </lineage>
</organism>
<dbReference type="PROSITE" id="PS50191">
    <property type="entry name" value="CRAL_TRIO"/>
    <property type="match status" value="1"/>
</dbReference>
<evidence type="ECO:0000313" key="3">
    <source>
        <dbReference type="Proteomes" id="UP001367676"/>
    </source>
</evidence>
<dbReference type="EMBL" id="JBBCAQ010000036">
    <property type="protein sequence ID" value="KAK7575979.1"/>
    <property type="molecule type" value="Genomic_DNA"/>
</dbReference>
<keyword evidence="3" id="KW-1185">Reference proteome</keyword>
<dbReference type="InterPro" id="IPR036865">
    <property type="entry name" value="CRAL-TRIO_dom_sf"/>
</dbReference>